<dbReference type="OrthoDB" id="1430424at2759"/>
<evidence type="ECO:0000313" key="1">
    <source>
        <dbReference type="EMBL" id="MBA0753451.1"/>
    </source>
</evidence>
<comment type="caution">
    <text evidence="1">The sequence shown here is derived from an EMBL/GenBank/DDBJ whole genome shotgun (WGS) entry which is preliminary data.</text>
</comment>
<evidence type="ECO:0000313" key="2">
    <source>
        <dbReference type="Proteomes" id="UP000593579"/>
    </source>
</evidence>
<dbReference type="Proteomes" id="UP000593579">
    <property type="component" value="Unassembled WGS sequence"/>
</dbReference>
<proteinExistence type="predicted"/>
<gene>
    <name evidence="1" type="ORF">Gogos_020619</name>
</gene>
<organism evidence="1 2">
    <name type="scientific">Gossypium gossypioides</name>
    <name type="common">Mexican cotton</name>
    <name type="synonym">Selera gossypioides</name>
    <dbReference type="NCBI Taxonomy" id="34282"/>
    <lineage>
        <taxon>Eukaryota</taxon>
        <taxon>Viridiplantae</taxon>
        <taxon>Streptophyta</taxon>
        <taxon>Embryophyta</taxon>
        <taxon>Tracheophyta</taxon>
        <taxon>Spermatophyta</taxon>
        <taxon>Magnoliopsida</taxon>
        <taxon>eudicotyledons</taxon>
        <taxon>Gunneridae</taxon>
        <taxon>Pentapetalae</taxon>
        <taxon>rosids</taxon>
        <taxon>malvids</taxon>
        <taxon>Malvales</taxon>
        <taxon>Malvaceae</taxon>
        <taxon>Malvoideae</taxon>
        <taxon>Gossypium</taxon>
    </lineage>
</organism>
<sequence length="38" mass="4503">MENRFIDKVKDNAAVRIWSEKTQKEKGDNLMKGYMSKL</sequence>
<dbReference type="EMBL" id="JABEZY010256348">
    <property type="protein sequence ID" value="MBA0753451.1"/>
    <property type="molecule type" value="Genomic_DNA"/>
</dbReference>
<protein>
    <submittedName>
        <fullName evidence="1">Uncharacterized protein</fullName>
    </submittedName>
</protein>
<keyword evidence="2" id="KW-1185">Reference proteome</keyword>
<accession>A0A7J9CYH1</accession>
<reference evidence="1 2" key="1">
    <citation type="journal article" date="2019" name="Genome Biol. Evol.">
        <title>Insights into the evolution of the New World diploid cottons (Gossypium, subgenus Houzingenia) based on genome sequencing.</title>
        <authorList>
            <person name="Grover C.E."/>
            <person name="Arick M.A. 2nd"/>
            <person name="Thrash A."/>
            <person name="Conover J.L."/>
            <person name="Sanders W.S."/>
            <person name="Peterson D.G."/>
            <person name="Frelichowski J.E."/>
            <person name="Scheffler J.A."/>
            <person name="Scheffler B.E."/>
            <person name="Wendel J.F."/>
        </authorList>
    </citation>
    <scope>NUCLEOTIDE SEQUENCE [LARGE SCALE GENOMIC DNA]</scope>
    <source>
        <strain evidence="1">5</strain>
        <tissue evidence="1">Leaf</tissue>
    </source>
</reference>
<dbReference type="AlphaFoldDB" id="A0A7J9CYH1"/>
<name>A0A7J9CYH1_GOSGO</name>